<feature type="transmembrane region" description="Helical" evidence="2">
    <location>
        <begin position="204"/>
        <end position="222"/>
    </location>
</feature>
<evidence type="ECO:0000256" key="2">
    <source>
        <dbReference type="SAM" id="Phobius"/>
    </source>
</evidence>
<feature type="compositionally biased region" description="Polar residues" evidence="1">
    <location>
        <begin position="258"/>
        <end position="273"/>
    </location>
</feature>
<evidence type="ECO:0000313" key="3">
    <source>
        <dbReference type="EMBL" id="NOJ72571.1"/>
    </source>
</evidence>
<name>A0AAP7A3C5_PAEAL</name>
<evidence type="ECO:0000256" key="1">
    <source>
        <dbReference type="SAM" id="MobiDB-lite"/>
    </source>
</evidence>
<feature type="transmembrane region" description="Helical" evidence="2">
    <location>
        <begin position="106"/>
        <end position="127"/>
    </location>
</feature>
<dbReference type="AlphaFoldDB" id="A0AAP7A3C5"/>
<sequence length="273" mass="31582">MEFRGIMGGFYRISEWIMRFSVTNILWLICSSPFFIFLFMKLLVDQQNFVNESITMNWAMGLVAPFTLFPATAAMFSVTRKWIMGDTDVKLLRTFFKSYKDNYKQAMVGGIFYTLLFAIMYIDYYVYMTELKSMQFIGYAMLGLLILLFVSLFNFFSMVAHLQAKTTHIMKNSVLLTIFTPVSSVVTIVLSCIILYFSLTKWPVLLFFFSGSLIAYLSYFNFNNAFQKIQDKYQRMVAAQEGDGEEAEVKDKVEASETGKSGEQQSEDNSFKR</sequence>
<dbReference type="Pfam" id="PF04854">
    <property type="entry name" value="DUF624"/>
    <property type="match status" value="1"/>
</dbReference>
<gene>
    <name evidence="3" type="ORF">HMI46_18665</name>
</gene>
<organism evidence="3 4">
    <name type="scientific">Paenibacillus alvei</name>
    <name type="common">Bacillus alvei</name>
    <dbReference type="NCBI Taxonomy" id="44250"/>
    <lineage>
        <taxon>Bacteria</taxon>
        <taxon>Bacillati</taxon>
        <taxon>Bacillota</taxon>
        <taxon>Bacilli</taxon>
        <taxon>Bacillales</taxon>
        <taxon>Paenibacillaceae</taxon>
        <taxon>Paenibacillus</taxon>
    </lineage>
</organism>
<proteinExistence type="predicted"/>
<dbReference type="InterPro" id="IPR006938">
    <property type="entry name" value="DUF624"/>
</dbReference>
<evidence type="ECO:0000313" key="4">
    <source>
        <dbReference type="Proteomes" id="UP000552038"/>
    </source>
</evidence>
<comment type="caution">
    <text evidence="3">The sequence shown here is derived from an EMBL/GenBank/DDBJ whole genome shotgun (WGS) entry which is preliminary data.</text>
</comment>
<feature type="transmembrane region" description="Helical" evidence="2">
    <location>
        <begin position="139"/>
        <end position="162"/>
    </location>
</feature>
<keyword evidence="2" id="KW-1133">Transmembrane helix</keyword>
<feature type="transmembrane region" description="Helical" evidence="2">
    <location>
        <begin position="174"/>
        <end position="198"/>
    </location>
</feature>
<protein>
    <submittedName>
        <fullName evidence="3">DUF624 domain-containing protein</fullName>
    </submittedName>
</protein>
<keyword evidence="2" id="KW-0472">Membrane</keyword>
<feature type="compositionally biased region" description="Basic and acidic residues" evidence="1">
    <location>
        <begin position="247"/>
        <end position="257"/>
    </location>
</feature>
<feature type="transmembrane region" description="Helical" evidence="2">
    <location>
        <begin position="21"/>
        <end position="44"/>
    </location>
</feature>
<dbReference type="Proteomes" id="UP000552038">
    <property type="component" value="Unassembled WGS sequence"/>
</dbReference>
<feature type="region of interest" description="Disordered" evidence="1">
    <location>
        <begin position="240"/>
        <end position="273"/>
    </location>
</feature>
<dbReference type="EMBL" id="JABFOR010000027">
    <property type="protein sequence ID" value="NOJ72571.1"/>
    <property type="molecule type" value="Genomic_DNA"/>
</dbReference>
<accession>A0AAP7A3C5</accession>
<reference evidence="3 4" key="1">
    <citation type="submission" date="2020-05" db="EMBL/GenBank/DDBJ databases">
        <title>Whole genome sequencing and identification of novel metabolites from Paenibacillus alvei strain JR949.</title>
        <authorList>
            <person name="Rajendhran J."/>
            <person name="Sree Pranav P."/>
            <person name="Mahalakshmi B."/>
            <person name="Karthikeyan R."/>
        </authorList>
    </citation>
    <scope>NUCLEOTIDE SEQUENCE [LARGE SCALE GENOMIC DNA]</scope>
    <source>
        <strain evidence="3 4">JR949</strain>
    </source>
</reference>
<dbReference type="RefSeq" id="WP_163977945.1">
    <property type="nucleotide sequence ID" value="NZ_JABFOR010000027.1"/>
</dbReference>
<feature type="transmembrane region" description="Helical" evidence="2">
    <location>
        <begin position="56"/>
        <end position="76"/>
    </location>
</feature>
<keyword evidence="2" id="KW-0812">Transmembrane</keyword>